<comment type="caution">
    <text evidence="2">The sequence shown here is derived from an EMBL/GenBank/DDBJ whole genome shotgun (WGS) entry which is preliminary data.</text>
</comment>
<dbReference type="AlphaFoldDB" id="A0A926EVW3"/>
<dbReference type="PANTHER" id="PTHR37423">
    <property type="entry name" value="SOLUBLE LYTIC MUREIN TRANSGLYCOSYLASE-RELATED"/>
    <property type="match status" value="1"/>
</dbReference>
<dbReference type="InterPro" id="IPR008258">
    <property type="entry name" value="Transglycosylase_SLT_dom_1"/>
</dbReference>
<feature type="domain" description="Transglycosylase SLT" evidence="1">
    <location>
        <begin position="33"/>
        <end position="149"/>
    </location>
</feature>
<dbReference type="Gene3D" id="1.10.530.10">
    <property type="match status" value="1"/>
</dbReference>
<name>A0A926EVW3_9FIRM</name>
<gene>
    <name evidence="2" type="ORF">H8689_06790</name>
</gene>
<organism evidence="2 3">
    <name type="scientific">Wansuia hejianensis</name>
    <dbReference type="NCBI Taxonomy" id="2763667"/>
    <lineage>
        <taxon>Bacteria</taxon>
        <taxon>Bacillati</taxon>
        <taxon>Bacillota</taxon>
        <taxon>Clostridia</taxon>
        <taxon>Lachnospirales</taxon>
        <taxon>Lachnospiraceae</taxon>
        <taxon>Wansuia</taxon>
    </lineage>
</organism>
<dbReference type="InterPro" id="IPR023346">
    <property type="entry name" value="Lysozyme-like_dom_sf"/>
</dbReference>
<accession>A0A926EVW3</accession>
<sequence length="206" mass="24033">MIFKLLISLIFLLALLTTAILIFSTLYPIGYKDYINKYSKEYGIDPFLVAAIINVESKYNKNAVSPKEAKGLMQIGTQTGKWASEELEIESYREDMLFDPETNIKIGTWYINRLNKEFNGNLDLVLAAYNAGSGNVSKWLENKNYSKDNINLHKIPFKETENYLKRVKTNYKIYKILYKHHMSKPDNMNSVYIDFINILRDYIKNI</sequence>
<evidence type="ECO:0000259" key="1">
    <source>
        <dbReference type="Pfam" id="PF01464"/>
    </source>
</evidence>
<dbReference type="EMBL" id="JACRTK010000002">
    <property type="protein sequence ID" value="MBC8590838.1"/>
    <property type="molecule type" value="Genomic_DNA"/>
</dbReference>
<dbReference type="Proteomes" id="UP000601522">
    <property type="component" value="Unassembled WGS sequence"/>
</dbReference>
<dbReference type="SUPFAM" id="SSF53955">
    <property type="entry name" value="Lysozyme-like"/>
    <property type="match status" value="1"/>
</dbReference>
<keyword evidence="3" id="KW-1185">Reference proteome</keyword>
<reference evidence="2 3" key="1">
    <citation type="submission" date="2020-08" db="EMBL/GenBank/DDBJ databases">
        <title>Genome public.</title>
        <authorList>
            <person name="Liu C."/>
            <person name="Sun Q."/>
        </authorList>
    </citation>
    <scope>NUCLEOTIDE SEQUENCE [LARGE SCALE GENOMIC DNA]</scope>
    <source>
        <strain evidence="2 3">NSJ-26</strain>
    </source>
</reference>
<evidence type="ECO:0000313" key="2">
    <source>
        <dbReference type="EMBL" id="MBC8590838.1"/>
    </source>
</evidence>
<dbReference type="Pfam" id="PF01464">
    <property type="entry name" value="SLT"/>
    <property type="match status" value="1"/>
</dbReference>
<proteinExistence type="predicted"/>
<dbReference type="PANTHER" id="PTHR37423:SF2">
    <property type="entry name" value="MEMBRANE-BOUND LYTIC MUREIN TRANSGLYCOSYLASE C"/>
    <property type="match status" value="1"/>
</dbReference>
<protein>
    <submittedName>
        <fullName evidence="2">Lytic transglycosylase domain-containing protein</fullName>
    </submittedName>
</protein>
<evidence type="ECO:0000313" key="3">
    <source>
        <dbReference type="Proteomes" id="UP000601522"/>
    </source>
</evidence>
<dbReference type="CDD" id="cd16896">
    <property type="entry name" value="LT_Slt70-like"/>
    <property type="match status" value="1"/>
</dbReference>